<proteinExistence type="predicted"/>
<gene>
    <name evidence="3" type="ORF">ZHD862_LOCUS30242</name>
</gene>
<feature type="coiled-coil region" evidence="1">
    <location>
        <begin position="707"/>
        <end position="734"/>
    </location>
</feature>
<evidence type="ECO:0000313" key="3">
    <source>
        <dbReference type="EMBL" id="CAF1344838.1"/>
    </source>
</evidence>
<feature type="compositionally biased region" description="Basic and acidic residues" evidence="2">
    <location>
        <begin position="663"/>
        <end position="674"/>
    </location>
</feature>
<name>A0A815GU45_9BILA</name>
<feature type="compositionally biased region" description="Polar residues" evidence="2">
    <location>
        <begin position="675"/>
        <end position="685"/>
    </location>
</feature>
<feature type="coiled-coil region" evidence="1">
    <location>
        <begin position="236"/>
        <end position="274"/>
    </location>
</feature>
<protein>
    <submittedName>
        <fullName evidence="3">Uncharacterized protein</fullName>
    </submittedName>
</protein>
<accession>A0A815GU45</accession>
<feature type="compositionally biased region" description="Low complexity" evidence="2">
    <location>
        <begin position="686"/>
        <end position="699"/>
    </location>
</feature>
<feature type="region of interest" description="Disordered" evidence="2">
    <location>
        <begin position="663"/>
        <end position="702"/>
    </location>
</feature>
<organism evidence="3 4">
    <name type="scientific">Rotaria sordida</name>
    <dbReference type="NCBI Taxonomy" id="392033"/>
    <lineage>
        <taxon>Eukaryota</taxon>
        <taxon>Metazoa</taxon>
        <taxon>Spiralia</taxon>
        <taxon>Gnathifera</taxon>
        <taxon>Rotifera</taxon>
        <taxon>Eurotatoria</taxon>
        <taxon>Bdelloidea</taxon>
        <taxon>Philodinida</taxon>
        <taxon>Philodinidae</taxon>
        <taxon>Rotaria</taxon>
    </lineage>
</organism>
<dbReference type="EMBL" id="CAJNOT010002808">
    <property type="protein sequence ID" value="CAF1344838.1"/>
    <property type="molecule type" value="Genomic_DNA"/>
</dbReference>
<dbReference type="AlphaFoldDB" id="A0A815GU45"/>
<reference evidence="3" key="1">
    <citation type="submission" date="2021-02" db="EMBL/GenBank/DDBJ databases">
        <authorList>
            <person name="Nowell W R."/>
        </authorList>
    </citation>
    <scope>NUCLEOTIDE SEQUENCE</scope>
</reference>
<comment type="caution">
    <text evidence="3">The sequence shown here is derived from an EMBL/GenBank/DDBJ whole genome shotgun (WGS) entry which is preliminary data.</text>
</comment>
<sequence length="775" mass="90424">MLCIHENSNECPCPNEDVPSGVTQSSMVILGSHDKSTSMSPLQTLTDEDSSIPSFSLGNDKSCSKENEYNHSSYISFAEVLKENYQLKKQIQFYKSQWMPKPTSSEAQASSKFTQSVDVISTNSIKTMEKKSKRKRKQEKIRRRLKLTKKQLKECKHDIDIRRTCRAITKCLYPDIHIQASMSISRMSNQQKSDIREYAKMLHPDQRHDLKLQLNKLEKRLFENMPPPSLNIFDKLELHAKEVKSDNNQLKSLRKQWTNRLRKMKIDLTRLMRKAKIVKIEKARKEYKKLMPNDEDILEALRCSIDLVSLVYICRLYIKLSTFRSTILPSTARTHLIKQAVNDRYASNHTIEDIMMIIRAVAVTADCKPCSLVYNHSSWYSLIYQWRKINNSSLNSMLKVYYLCDSFGFTYSIFFDYTCQLLHDQYPFQSFSRILIDRFNYEHQNNNIILQLIQLAKLFQCHWLLYQIVRFEFMLGRTQIVNLPVSLNRNELNYHFECYSGWWYHLFTTFWSRHKSIPNIKCSPSDCSRCVIVDGHRKCRRLVCSFKNVVDTSIEEMTAFETGCPYTPCRRTESSNSVDLVYCRYHQPSILLSPSINLQKAGDMAAEFSKWDRDFLSEHKVQCQNYRNDSEEIKKNKTYGILASYHPCGVAVGFTEAIKAEAKKNNKNSSRKDQGPTSSLSPTMISSNNNNNNNNSSSSLPSTSLSYEILLEHNKMLQEDIRRLRDENEYLKNKLMSKPTDDATGFSLEIPRLIINEPNGMFKKNRKMLKYRISN</sequence>
<dbReference type="Proteomes" id="UP000663864">
    <property type="component" value="Unassembled WGS sequence"/>
</dbReference>
<evidence type="ECO:0000256" key="2">
    <source>
        <dbReference type="SAM" id="MobiDB-lite"/>
    </source>
</evidence>
<keyword evidence="1" id="KW-0175">Coiled coil</keyword>
<evidence type="ECO:0000313" key="4">
    <source>
        <dbReference type="Proteomes" id="UP000663864"/>
    </source>
</evidence>
<evidence type="ECO:0000256" key="1">
    <source>
        <dbReference type="SAM" id="Coils"/>
    </source>
</evidence>